<dbReference type="EMBL" id="AP022588">
    <property type="protein sequence ID" value="BBY26037.1"/>
    <property type="molecule type" value="Genomic_DNA"/>
</dbReference>
<dbReference type="KEGG" id="msei:MSEDJ_01330"/>
<dbReference type="SUPFAM" id="SSF54593">
    <property type="entry name" value="Glyoxalase/Bleomycin resistance protein/Dihydroxybiphenyl dioxygenase"/>
    <property type="match status" value="1"/>
</dbReference>
<accession>A0A7I7QIX8</accession>
<dbReference type="Pfam" id="PF13669">
    <property type="entry name" value="Glyoxalase_4"/>
    <property type="match status" value="1"/>
</dbReference>
<dbReference type="Proteomes" id="UP000467193">
    <property type="component" value="Chromosome"/>
</dbReference>
<sequence length="159" mass="17268">MEDMTSAAAPLAIADLYHVGLVVPDVGEATGRLTAVSGYTWTKPVEAELTVTTRDGDVVMPFRFVYSIEAPHLEVIQEVPGTIWTANPDRSAHHLGYWTDDLGASCRALEGNGYRLEARPAGAELTSFAYLIDEAGVRIELVDRALFPDWPGFLAMMAA</sequence>
<evidence type="ECO:0000313" key="3">
    <source>
        <dbReference type="Proteomes" id="UP000467193"/>
    </source>
</evidence>
<keyword evidence="3" id="KW-1185">Reference proteome</keyword>
<evidence type="ECO:0000259" key="1">
    <source>
        <dbReference type="PROSITE" id="PS51819"/>
    </source>
</evidence>
<dbReference type="InterPro" id="IPR037523">
    <property type="entry name" value="VOC_core"/>
</dbReference>
<reference evidence="2 3" key="1">
    <citation type="journal article" date="2019" name="Emerg. Microbes Infect.">
        <title>Comprehensive subspecies identification of 175 nontuberculous mycobacteria species based on 7547 genomic profiles.</title>
        <authorList>
            <person name="Matsumoto Y."/>
            <person name="Kinjo T."/>
            <person name="Motooka D."/>
            <person name="Nabeya D."/>
            <person name="Jung N."/>
            <person name="Uechi K."/>
            <person name="Horii T."/>
            <person name="Iida T."/>
            <person name="Fujita J."/>
            <person name="Nakamura S."/>
        </authorList>
    </citation>
    <scope>NUCLEOTIDE SEQUENCE [LARGE SCALE GENOMIC DNA]</scope>
    <source>
        <strain evidence="2 3">JCM 17899</strain>
    </source>
</reference>
<dbReference type="Gene3D" id="3.10.180.10">
    <property type="entry name" value="2,3-Dihydroxybiphenyl 1,2-Dioxygenase, domain 1"/>
    <property type="match status" value="1"/>
</dbReference>
<protein>
    <recommendedName>
        <fullName evidence="1">VOC domain-containing protein</fullName>
    </recommendedName>
</protein>
<proteinExistence type="predicted"/>
<organism evidence="2 3">
    <name type="scientific">Mycolicibacterium sediminis</name>
    <dbReference type="NCBI Taxonomy" id="1286180"/>
    <lineage>
        <taxon>Bacteria</taxon>
        <taxon>Bacillati</taxon>
        <taxon>Actinomycetota</taxon>
        <taxon>Actinomycetes</taxon>
        <taxon>Mycobacteriales</taxon>
        <taxon>Mycobacteriaceae</taxon>
        <taxon>Mycolicibacterium</taxon>
    </lineage>
</organism>
<feature type="domain" description="VOC" evidence="1">
    <location>
        <begin position="15"/>
        <end position="144"/>
    </location>
</feature>
<gene>
    <name evidence="2" type="ORF">MSEDJ_01330</name>
</gene>
<evidence type="ECO:0000313" key="2">
    <source>
        <dbReference type="EMBL" id="BBY26037.1"/>
    </source>
</evidence>
<dbReference type="AlphaFoldDB" id="A0A7I7QIX8"/>
<dbReference type="PROSITE" id="PS51819">
    <property type="entry name" value="VOC"/>
    <property type="match status" value="1"/>
</dbReference>
<dbReference type="InterPro" id="IPR029068">
    <property type="entry name" value="Glyas_Bleomycin-R_OHBP_Dase"/>
</dbReference>
<name>A0A7I7QIX8_9MYCO</name>